<reference evidence="12 13" key="1">
    <citation type="submission" date="2024-03" db="EMBL/GenBank/DDBJ databases">
        <title>Human intestinal bacterial collection.</title>
        <authorList>
            <person name="Pauvert C."/>
            <person name="Hitch T.C.A."/>
            <person name="Clavel T."/>
        </authorList>
    </citation>
    <scope>NUCLEOTIDE SEQUENCE [LARGE SCALE GENOMIC DNA]</scope>
    <source>
        <strain evidence="12 13">CLA-AA-H132</strain>
    </source>
</reference>
<comment type="similarity">
    <text evidence="9">Belongs to the TrpF family.</text>
</comment>
<evidence type="ECO:0000256" key="9">
    <source>
        <dbReference type="HAMAP-Rule" id="MF_00135"/>
    </source>
</evidence>
<evidence type="ECO:0000256" key="6">
    <source>
        <dbReference type="ARBA" id="ARBA00022822"/>
    </source>
</evidence>
<organism evidence="12 13">
    <name type="scientific">Laedolimicola intestinihominis</name>
    <dbReference type="NCBI Taxonomy" id="3133166"/>
    <lineage>
        <taxon>Bacteria</taxon>
        <taxon>Bacillati</taxon>
        <taxon>Bacillota</taxon>
        <taxon>Clostridia</taxon>
        <taxon>Lachnospirales</taxon>
        <taxon>Lachnospiraceae</taxon>
        <taxon>Laedolimicola</taxon>
    </lineage>
</organism>
<comment type="pathway">
    <text evidence="2 9">Amino-acid biosynthesis; L-tryptophan biosynthesis; L-tryptophan from chorismate: step 3/5.</text>
</comment>
<dbReference type="PANTHER" id="PTHR42894:SF1">
    <property type="entry name" value="N-(5'-PHOSPHORIBOSYL)ANTHRANILATE ISOMERASE"/>
    <property type="match status" value="1"/>
</dbReference>
<evidence type="ECO:0000256" key="5">
    <source>
        <dbReference type="ARBA" id="ARBA00022605"/>
    </source>
</evidence>
<dbReference type="InterPro" id="IPR013785">
    <property type="entry name" value="Aldolase_TIM"/>
</dbReference>
<dbReference type="HAMAP" id="MF_00135">
    <property type="entry name" value="PRAI"/>
    <property type="match status" value="1"/>
</dbReference>
<keyword evidence="6 9" id="KW-0822">Tryptophan biosynthesis</keyword>
<dbReference type="RefSeq" id="WP_349164902.1">
    <property type="nucleotide sequence ID" value="NZ_JBBMFE010000011.1"/>
</dbReference>
<keyword evidence="5 9" id="KW-0028">Amino-acid biosynthesis</keyword>
<accession>A0ABV1FJ91</accession>
<feature type="compositionally biased region" description="Basic and acidic residues" evidence="10">
    <location>
        <begin position="142"/>
        <end position="152"/>
    </location>
</feature>
<evidence type="ECO:0000256" key="7">
    <source>
        <dbReference type="ARBA" id="ARBA00023141"/>
    </source>
</evidence>
<keyword evidence="7 9" id="KW-0057">Aromatic amino acid biosynthesis</keyword>
<dbReference type="InterPro" id="IPR001240">
    <property type="entry name" value="PRAI_dom"/>
</dbReference>
<sequence>MTKIKICGLKRPEDIRAVNEAQPDFAGFVIEVSKSRRNVSVEQVRELAKGLSEQIQAVGVFVNAPLDLVAGLLNDGTLALAQLHGSEDEAYIRQLRQMIDKPLLQAFSIRTEADIERALQSSADYLLLDQGGGGLKQQPGDGWRKGSDKDTGSGENGANTGNRFLIKKTKDRNDQTGRCKDLPEA</sequence>
<protein>
    <recommendedName>
        <fullName evidence="4 9">N-(5'-phosphoribosyl)anthranilate isomerase</fullName>
        <shortName evidence="9">PRAI</shortName>
        <ecNumber evidence="3 9">5.3.1.24</ecNumber>
    </recommendedName>
</protein>
<keyword evidence="13" id="KW-1185">Reference proteome</keyword>
<evidence type="ECO:0000256" key="10">
    <source>
        <dbReference type="SAM" id="MobiDB-lite"/>
    </source>
</evidence>
<comment type="caution">
    <text evidence="12">The sequence shown here is derived from an EMBL/GenBank/DDBJ whole genome shotgun (WGS) entry which is preliminary data.</text>
</comment>
<dbReference type="InterPro" id="IPR011060">
    <property type="entry name" value="RibuloseP-bd_barrel"/>
</dbReference>
<dbReference type="PANTHER" id="PTHR42894">
    <property type="entry name" value="N-(5'-PHOSPHORIBOSYL)ANTHRANILATE ISOMERASE"/>
    <property type="match status" value="1"/>
</dbReference>
<dbReference type="SUPFAM" id="SSF51366">
    <property type="entry name" value="Ribulose-phoshate binding barrel"/>
    <property type="match status" value="1"/>
</dbReference>
<comment type="catalytic activity">
    <reaction evidence="1 9">
        <text>N-(5-phospho-beta-D-ribosyl)anthranilate = 1-(2-carboxyphenylamino)-1-deoxy-D-ribulose 5-phosphate</text>
        <dbReference type="Rhea" id="RHEA:21540"/>
        <dbReference type="ChEBI" id="CHEBI:18277"/>
        <dbReference type="ChEBI" id="CHEBI:58613"/>
        <dbReference type="EC" id="5.3.1.24"/>
    </reaction>
</comment>
<keyword evidence="8 9" id="KW-0413">Isomerase</keyword>
<evidence type="ECO:0000256" key="1">
    <source>
        <dbReference type="ARBA" id="ARBA00001164"/>
    </source>
</evidence>
<dbReference type="GO" id="GO:0016853">
    <property type="term" value="F:isomerase activity"/>
    <property type="evidence" value="ECO:0007669"/>
    <property type="project" value="UniProtKB-KW"/>
</dbReference>
<evidence type="ECO:0000313" key="13">
    <source>
        <dbReference type="Proteomes" id="UP001438008"/>
    </source>
</evidence>
<dbReference type="InterPro" id="IPR044643">
    <property type="entry name" value="TrpF_fam"/>
</dbReference>
<evidence type="ECO:0000256" key="3">
    <source>
        <dbReference type="ARBA" id="ARBA00012572"/>
    </source>
</evidence>
<dbReference type="Gene3D" id="3.20.20.70">
    <property type="entry name" value="Aldolase class I"/>
    <property type="match status" value="1"/>
</dbReference>
<feature type="domain" description="N-(5'phosphoribosyl) anthranilate isomerase (PRAI)" evidence="11">
    <location>
        <begin position="4"/>
        <end position="134"/>
    </location>
</feature>
<evidence type="ECO:0000256" key="4">
    <source>
        <dbReference type="ARBA" id="ARBA00022272"/>
    </source>
</evidence>
<dbReference type="CDD" id="cd00405">
    <property type="entry name" value="PRAI"/>
    <property type="match status" value="1"/>
</dbReference>
<gene>
    <name evidence="9" type="primary">trpF</name>
    <name evidence="12" type="ORF">WMO29_11640</name>
</gene>
<evidence type="ECO:0000256" key="2">
    <source>
        <dbReference type="ARBA" id="ARBA00004664"/>
    </source>
</evidence>
<feature type="region of interest" description="Disordered" evidence="10">
    <location>
        <begin position="130"/>
        <end position="185"/>
    </location>
</feature>
<evidence type="ECO:0000256" key="8">
    <source>
        <dbReference type="ARBA" id="ARBA00023235"/>
    </source>
</evidence>
<dbReference type="EMBL" id="JBBMFE010000011">
    <property type="protein sequence ID" value="MEQ2473130.1"/>
    <property type="molecule type" value="Genomic_DNA"/>
</dbReference>
<name>A0ABV1FJ91_9FIRM</name>
<dbReference type="Pfam" id="PF00697">
    <property type="entry name" value="PRAI"/>
    <property type="match status" value="1"/>
</dbReference>
<dbReference type="Proteomes" id="UP001438008">
    <property type="component" value="Unassembled WGS sequence"/>
</dbReference>
<evidence type="ECO:0000259" key="11">
    <source>
        <dbReference type="Pfam" id="PF00697"/>
    </source>
</evidence>
<dbReference type="EC" id="5.3.1.24" evidence="3 9"/>
<feature type="compositionally biased region" description="Basic and acidic residues" evidence="10">
    <location>
        <begin position="171"/>
        <end position="185"/>
    </location>
</feature>
<evidence type="ECO:0000313" key="12">
    <source>
        <dbReference type="EMBL" id="MEQ2473130.1"/>
    </source>
</evidence>
<proteinExistence type="inferred from homology"/>